<proteinExistence type="predicted"/>
<dbReference type="InterPro" id="IPR036322">
    <property type="entry name" value="WD40_repeat_dom_sf"/>
</dbReference>
<dbReference type="Proteomes" id="UP000799049">
    <property type="component" value="Unassembled WGS sequence"/>
</dbReference>
<dbReference type="SUPFAM" id="SSF50978">
    <property type="entry name" value="WD40 repeat-like"/>
    <property type="match status" value="1"/>
</dbReference>
<organism evidence="2 3">
    <name type="scientific">Andalucia godoyi</name>
    <name type="common">Flagellate</name>
    <dbReference type="NCBI Taxonomy" id="505711"/>
    <lineage>
        <taxon>Eukaryota</taxon>
        <taxon>Discoba</taxon>
        <taxon>Jakobida</taxon>
        <taxon>Andalucina</taxon>
        <taxon>Andaluciidae</taxon>
        <taxon>Andalucia</taxon>
    </lineage>
</organism>
<name>A0A8K0F2L8_ANDGO</name>
<comment type="caution">
    <text evidence="2">The sequence shown here is derived from an EMBL/GenBank/DDBJ whole genome shotgun (WGS) entry which is preliminary data.</text>
</comment>
<dbReference type="OrthoDB" id="17410at2759"/>
<dbReference type="AlphaFoldDB" id="A0A8K0F2L8"/>
<reference evidence="2" key="1">
    <citation type="submission" date="2019-09" db="EMBL/GenBank/DDBJ databases">
        <title>The Mitochondrial Proteome of the Jakobid, Andalucia godoyi, a Protist With the Most Gene-Rich and Bacteria-Like Mitochondrial Genome.</title>
        <authorList>
            <person name="Gray M.W."/>
            <person name="Burger G."/>
            <person name="Derelle R."/>
            <person name="Klimes V."/>
            <person name="Leger M."/>
            <person name="Sarrasin M."/>
            <person name="Vlcek C."/>
            <person name="Roger A.J."/>
            <person name="Elias M."/>
            <person name="Lang B.F."/>
        </authorList>
    </citation>
    <scope>NUCLEOTIDE SEQUENCE</scope>
    <source>
        <strain evidence="2">And28</strain>
    </source>
</reference>
<accession>A0A8K0F2L8</accession>
<dbReference type="EMBL" id="VRVR01000001">
    <property type="protein sequence ID" value="KAF0853138.1"/>
    <property type="molecule type" value="Genomic_DNA"/>
</dbReference>
<evidence type="ECO:0000313" key="3">
    <source>
        <dbReference type="Proteomes" id="UP000799049"/>
    </source>
</evidence>
<evidence type="ECO:0000256" key="1">
    <source>
        <dbReference type="SAM" id="Coils"/>
    </source>
</evidence>
<sequence>MASFATPVMSYLRRFYPKAHVFQYQLSSISETPIEFHGITLSWDASSSCIIAAVNAPARAPEHEHEQEHEKGSKLAALDWFANVRIESCVTSLCFTRSDTLVVCSLDRVCRLIHHLRCGSPREYASFELPDRLEANIVIPGSTKSQGICFFIGTSTGSILYVQDSGFQRAEHQAYVQIEDQNEERDHAHASATKMFEPTIQVFERGDAKITALASVARGGQQKQELLVSGAEDGAICFWSVANRTLLKTVHTGEQIDRIFQAGRDGRLVVAQSSDGSLTIVNLNAVTRAMDGYKVHRKFFSTSGDKLWVHPTSPGLLFVVSGSKVQLVDAESLSLVSCFSYNRSPSGHPLVAIDPADWPSASILWISPEEECVVLASPVFGVVSFSLRSDASDLKTRLHIPAQFSNIIDFVHTDSASGWFAVTCINGEVVLGRETLARAERECEVGDMQESPMQESPMQKQGAQCKVGLLALFQSCIIARDKDSMYVFKVSLEEEAMASLVVDQFRYMNRLESGIAALTLDRDRAATAVEALQNEISRLKCLVEQSTVRETQTAMELATVQSQVVQLMETQELLTQHPLSCYFNSLLRNPVSFRDPLPEYVPEDLRPAFNGLLSDLQHLLSLLSSAPSAPPVDPSQYPYT</sequence>
<dbReference type="InterPro" id="IPR015943">
    <property type="entry name" value="WD40/YVTN_repeat-like_dom_sf"/>
</dbReference>
<keyword evidence="3" id="KW-1185">Reference proteome</keyword>
<feature type="coiled-coil region" evidence="1">
    <location>
        <begin position="515"/>
        <end position="549"/>
    </location>
</feature>
<gene>
    <name evidence="2" type="ORF">ANDGO_02266</name>
</gene>
<protein>
    <submittedName>
        <fullName evidence="2">Mitochondrial WD40 domain-containing protein</fullName>
    </submittedName>
</protein>
<evidence type="ECO:0000313" key="2">
    <source>
        <dbReference type="EMBL" id="KAF0853138.1"/>
    </source>
</evidence>
<dbReference type="Gene3D" id="2.130.10.10">
    <property type="entry name" value="YVTN repeat-like/Quinoprotein amine dehydrogenase"/>
    <property type="match status" value="1"/>
</dbReference>
<keyword evidence="1" id="KW-0175">Coiled coil</keyword>